<dbReference type="HOGENOM" id="CLU_020421_1_1_1"/>
<dbReference type="OMA" id="STHMMEL"/>
<dbReference type="GO" id="GO:0042626">
    <property type="term" value="F:ATPase-coupled transmembrane transporter activity"/>
    <property type="evidence" value="ECO:0007669"/>
    <property type="project" value="TreeGrafter"/>
</dbReference>
<keyword evidence="2" id="KW-0813">Transport</keyword>
<evidence type="ECO:0000313" key="10">
    <source>
        <dbReference type="EMBL" id="ELQ76141.1"/>
    </source>
</evidence>
<dbReference type="PANTHER" id="PTHR48041:SF116">
    <property type="entry name" value="PROTEIN BROWN"/>
    <property type="match status" value="1"/>
</dbReference>
<dbReference type="GO" id="GO:0005524">
    <property type="term" value="F:ATP binding"/>
    <property type="evidence" value="ECO:0007669"/>
    <property type="project" value="UniProtKB-KW"/>
</dbReference>
<dbReference type="GO" id="GO:0016887">
    <property type="term" value="F:ATP hydrolysis activity"/>
    <property type="evidence" value="ECO:0007669"/>
    <property type="project" value="InterPro"/>
</dbReference>
<keyword evidence="11" id="KW-1185">Reference proteome</keyword>
<dbReference type="VEuPathDB" id="MicrosporidiaDB:THOM_0902"/>
<feature type="domain" description="ABC transporter" evidence="9">
    <location>
        <begin position="13"/>
        <end position="246"/>
    </location>
</feature>
<dbReference type="STRING" id="72359.L7JYM2"/>
<keyword evidence="3 8" id="KW-0812">Transmembrane</keyword>
<feature type="transmembrane region" description="Helical" evidence="8">
    <location>
        <begin position="392"/>
        <end position="409"/>
    </location>
</feature>
<dbReference type="PANTHER" id="PTHR48041">
    <property type="entry name" value="ABC TRANSPORTER G FAMILY MEMBER 28"/>
    <property type="match status" value="1"/>
</dbReference>
<keyword evidence="10" id="KW-0378">Hydrolase</keyword>
<dbReference type="GO" id="GO:0005886">
    <property type="term" value="C:plasma membrane"/>
    <property type="evidence" value="ECO:0007669"/>
    <property type="project" value="TreeGrafter"/>
</dbReference>
<feature type="transmembrane region" description="Helical" evidence="8">
    <location>
        <begin position="429"/>
        <end position="452"/>
    </location>
</feature>
<dbReference type="OrthoDB" id="2141921at2759"/>
<dbReference type="Proteomes" id="UP000011185">
    <property type="component" value="Unassembled WGS sequence"/>
</dbReference>
<evidence type="ECO:0000256" key="2">
    <source>
        <dbReference type="ARBA" id="ARBA00022448"/>
    </source>
</evidence>
<dbReference type="SUPFAM" id="SSF52540">
    <property type="entry name" value="P-loop containing nucleoside triphosphate hydrolases"/>
    <property type="match status" value="1"/>
</dbReference>
<evidence type="ECO:0000313" key="11">
    <source>
        <dbReference type="Proteomes" id="UP000011185"/>
    </source>
</evidence>
<evidence type="ECO:0000256" key="3">
    <source>
        <dbReference type="ARBA" id="ARBA00022692"/>
    </source>
</evidence>
<evidence type="ECO:0000256" key="5">
    <source>
        <dbReference type="ARBA" id="ARBA00022840"/>
    </source>
</evidence>
<feature type="transmembrane region" description="Helical" evidence="8">
    <location>
        <begin position="464"/>
        <end position="482"/>
    </location>
</feature>
<dbReference type="Pfam" id="PF00005">
    <property type="entry name" value="ABC_tran"/>
    <property type="match status" value="1"/>
</dbReference>
<dbReference type="EC" id="3.6.3.28" evidence="10"/>
<accession>L7JYM2</accession>
<keyword evidence="7 8" id="KW-0472">Membrane</keyword>
<dbReference type="EC" id="3.6.3.25" evidence="10"/>
<keyword evidence="6 8" id="KW-1133">Transmembrane helix</keyword>
<keyword evidence="4" id="KW-0547">Nucleotide-binding</keyword>
<organism evidence="10 11">
    <name type="scientific">Trachipleistophora hominis</name>
    <name type="common">Microsporidian parasite</name>
    <dbReference type="NCBI Taxonomy" id="72359"/>
    <lineage>
        <taxon>Eukaryota</taxon>
        <taxon>Fungi</taxon>
        <taxon>Fungi incertae sedis</taxon>
        <taxon>Microsporidia</taxon>
        <taxon>Pleistophoridae</taxon>
        <taxon>Trachipleistophora</taxon>
    </lineage>
</organism>
<reference evidence="10 11" key="1">
    <citation type="journal article" date="2012" name="PLoS Pathog.">
        <title>The genome of the obligate intracellular parasite Trachipleistophora hominis: new insights into microsporidian genome dynamics and reductive evolution.</title>
        <authorList>
            <person name="Heinz E."/>
            <person name="Williams T.A."/>
            <person name="Nakjang S."/>
            <person name="Noel C.J."/>
            <person name="Swan D.C."/>
            <person name="Goldberg A.V."/>
            <person name="Harris S.R."/>
            <person name="Weinmaier T."/>
            <person name="Markert S."/>
            <person name="Becher D."/>
            <person name="Bernhardt J."/>
            <person name="Dagan T."/>
            <person name="Hacker C."/>
            <person name="Lucocq J.M."/>
            <person name="Schweder T."/>
            <person name="Rattei T."/>
            <person name="Hall N."/>
            <person name="Hirt R.P."/>
            <person name="Embley T.M."/>
        </authorList>
    </citation>
    <scope>NUCLEOTIDE SEQUENCE [LARGE SCALE GENOMIC DNA]</scope>
</reference>
<gene>
    <name evidence="10" type="ORF">THOM_0902</name>
</gene>
<dbReference type="InParanoid" id="L7JYM2"/>
<name>L7JYM2_TRAHO</name>
<dbReference type="AlphaFoldDB" id="L7JYM2"/>
<protein>
    <submittedName>
        <fullName evidence="10">ATP-binding Cassette (ABC) Superfamily</fullName>
        <ecNumber evidence="10">3.6.1.3</ecNumber>
        <ecNumber evidence="10">3.6.3.25</ecNumber>
        <ecNumber evidence="10">3.6.3.28</ecNumber>
    </submittedName>
</protein>
<dbReference type="Gene3D" id="3.40.50.300">
    <property type="entry name" value="P-loop containing nucleotide triphosphate hydrolases"/>
    <property type="match status" value="1"/>
</dbReference>
<evidence type="ECO:0000256" key="4">
    <source>
        <dbReference type="ARBA" id="ARBA00022741"/>
    </source>
</evidence>
<dbReference type="PROSITE" id="PS50893">
    <property type="entry name" value="ABC_TRANSPORTER_2"/>
    <property type="match status" value="1"/>
</dbReference>
<dbReference type="InterPro" id="IPR003439">
    <property type="entry name" value="ABC_transporter-like_ATP-bd"/>
</dbReference>
<comment type="subcellular location">
    <subcellularLocation>
        <location evidence="1">Membrane</location>
        <topology evidence="1">Multi-pass membrane protein</topology>
    </subcellularLocation>
</comment>
<dbReference type="EMBL" id="JH993870">
    <property type="protein sequence ID" value="ELQ76141.1"/>
    <property type="molecule type" value="Genomic_DNA"/>
</dbReference>
<evidence type="ECO:0000256" key="7">
    <source>
        <dbReference type="ARBA" id="ARBA00023136"/>
    </source>
</evidence>
<keyword evidence="5 10" id="KW-0067">ATP-binding</keyword>
<evidence type="ECO:0000259" key="9">
    <source>
        <dbReference type="PROSITE" id="PS50893"/>
    </source>
</evidence>
<proteinExistence type="predicted"/>
<dbReference type="InterPro" id="IPR003593">
    <property type="entry name" value="AAA+_ATPase"/>
</dbReference>
<dbReference type="EC" id="3.6.1.3" evidence="10"/>
<dbReference type="InterPro" id="IPR050352">
    <property type="entry name" value="ABCG_transporters"/>
</dbReference>
<sequence length="491" mass="56920">MTRMKIEWQHVYVRLTLTYGVSSGTNFCVLSDMCGEMEEGLLAVMGPSGCGKTTFLRMLAGRVPSGSITAGYVHYNGKERNIDQWLNNIAYVGQNDVIYKYMSARDHVVYSALFNRKKIRNLKQKIKLLFDRLDITKLMHKKMDKLSNGQRKRVLIAMELIKEPDIVIMDEPTSGLDNTSAFYLVQFLKEYALSGRIVICSIHQPDERTVNVFDRILVLNTGHTIFLGKKETCEELLRQNKIVRSPFMSFSTHMMELCWSENDGFYDANSMLRLCEIFNENQLKYSKSADRIPHFKSKDDFYLNMWINPYHIFLLLKRSMHARFSEKSALVYIAIYNTPLPVFILFEKFYLRSDKFDFAALDALPSNSPNLQQQLEDIIGYCNEFAHYTDQAYRFTIMLISTSIMYLGISDLPRVCNELALNRYSIVSYYFGSMLDGISVFIPPTTIGLLSMNIFVDAIFDMRFVFLSILFILHACIYMYFFQNLFKGSGR</sequence>
<dbReference type="InterPro" id="IPR027417">
    <property type="entry name" value="P-loop_NTPase"/>
</dbReference>
<feature type="transmembrane region" description="Helical" evidence="8">
    <location>
        <begin position="329"/>
        <end position="346"/>
    </location>
</feature>
<evidence type="ECO:0000256" key="1">
    <source>
        <dbReference type="ARBA" id="ARBA00004141"/>
    </source>
</evidence>
<evidence type="ECO:0000256" key="8">
    <source>
        <dbReference type="SAM" id="Phobius"/>
    </source>
</evidence>
<evidence type="ECO:0000256" key="6">
    <source>
        <dbReference type="ARBA" id="ARBA00022989"/>
    </source>
</evidence>
<dbReference type="SMART" id="SM00382">
    <property type="entry name" value="AAA"/>
    <property type="match status" value="1"/>
</dbReference>